<gene>
    <name evidence="1" type="ORF">BCS90_23350</name>
</gene>
<protein>
    <submittedName>
        <fullName evidence="1">AAA family ATPase</fullName>
    </submittedName>
</protein>
<name>A0ACD5G3X6_9VIBR</name>
<geneLocation type="plasmid" evidence="1 2">
    <name>unnamed1</name>
</geneLocation>
<dbReference type="Proteomes" id="UP000235310">
    <property type="component" value="Plasmid unnamed1"/>
</dbReference>
<sequence>MSNANPVTTVDTNNQPTSTVEEIDYSEMITVRMADVFKPFVPAAVTAVIQIPKHRHPDVPREIAGYIPDEKQLSQVISWFCSPQRPNFMHMVGPTGSGKTDFMLWLCARLNWPTVLVSVNPTLRPEKMQGRWVLSNGQTEYVYGPIADAMKHGKCVLLDECDKGSLDFIAKLHLPSEMTKPWSIEDTGEIIYPHQNYRFVTLGNTSGEGDISGLYPSSRRWDTAFRNRSFVVPFPYLRTEVEEKVVIGKFPFLRDHKKLLKKLIQFANAMRDAMLGPNRD</sequence>
<evidence type="ECO:0000313" key="2">
    <source>
        <dbReference type="Proteomes" id="UP000235310"/>
    </source>
</evidence>
<keyword evidence="1" id="KW-0614">Plasmid</keyword>
<reference evidence="1 2" key="1">
    <citation type="journal article" date="2018" name="Nature">
        <title>A major lineage of non-tailed dsDNA viruses as unrecognized killers of marine bacteria.</title>
        <authorList>
            <person name="Kauffman K.M."/>
            <person name="Hussain F.A."/>
            <person name="Yang J."/>
            <person name="Arevalo P."/>
            <person name="Brown J.M."/>
            <person name="Chang W.K."/>
            <person name="VanInsberghe D."/>
            <person name="Elsherbini J."/>
            <person name="Sharma R.S."/>
            <person name="Cutler M.B."/>
            <person name="Kelly L."/>
            <person name="Polz M.F."/>
        </authorList>
    </citation>
    <scope>NUCLEOTIDE SEQUENCE [LARGE SCALE GENOMIC DNA]</scope>
    <source>
        <strain evidence="1 2">10N.222.46.E12</strain>
    </source>
</reference>
<evidence type="ECO:0000313" key="1">
    <source>
        <dbReference type="EMBL" id="XNH96701.1"/>
    </source>
</evidence>
<organism evidence="1 2">
    <name type="scientific">Vibrio cyclitrophicus</name>
    <dbReference type="NCBI Taxonomy" id="47951"/>
    <lineage>
        <taxon>Bacteria</taxon>
        <taxon>Pseudomonadati</taxon>
        <taxon>Pseudomonadota</taxon>
        <taxon>Gammaproteobacteria</taxon>
        <taxon>Vibrionales</taxon>
        <taxon>Vibrionaceae</taxon>
        <taxon>Vibrio</taxon>
    </lineage>
</organism>
<proteinExistence type="predicted"/>
<dbReference type="EMBL" id="CP170591">
    <property type="protein sequence ID" value="XNH96701.1"/>
    <property type="molecule type" value="Genomic_DNA"/>
</dbReference>
<accession>A0ACD5G3X6</accession>